<proteinExistence type="predicted"/>
<sequence>MKQGGKAPHKNGNAAHLYSSAEFPSSVIFHEQFIVYLRPPLRFGIALRYLNTTNSVNASRTLSRECFKQSSKNLQCEMAFENPYTSGDGSRAEFHSAFGEA</sequence>
<evidence type="ECO:0000313" key="1">
    <source>
        <dbReference type="Proteomes" id="UP000036681"/>
    </source>
</evidence>
<organism evidence="1 2">
    <name type="scientific">Ascaris lumbricoides</name>
    <name type="common">Giant roundworm</name>
    <dbReference type="NCBI Taxonomy" id="6252"/>
    <lineage>
        <taxon>Eukaryota</taxon>
        <taxon>Metazoa</taxon>
        <taxon>Ecdysozoa</taxon>
        <taxon>Nematoda</taxon>
        <taxon>Chromadorea</taxon>
        <taxon>Rhabditida</taxon>
        <taxon>Spirurina</taxon>
        <taxon>Ascaridomorpha</taxon>
        <taxon>Ascaridoidea</taxon>
        <taxon>Ascarididae</taxon>
        <taxon>Ascaris</taxon>
    </lineage>
</organism>
<accession>A0A0M3HQ10</accession>
<evidence type="ECO:0000313" key="2">
    <source>
        <dbReference type="WBParaSite" id="ALUE_0000408501-mRNA-1"/>
    </source>
</evidence>
<dbReference type="Proteomes" id="UP000036681">
    <property type="component" value="Unplaced"/>
</dbReference>
<keyword evidence="1" id="KW-1185">Reference proteome</keyword>
<dbReference type="WBParaSite" id="ALUE_0000408501-mRNA-1">
    <property type="protein sequence ID" value="ALUE_0000408501-mRNA-1"/>
    <property type="gene ID" value="ALUE_0000408501"/>
</dbReference>
<name>A0A0M3HQ10_ASCLU</name>
<dbReference type="AlphaFoldDB" id="A0A0M3HQ10"/>
<protein>
    <submittedName>
        <fullName evidence="2">Uncharacterized protein</fullName>
    </submittedName>
</protein>
<reference evidence="2" key="1">
    <citation type="submission" date="2017-02" db="UniProtKB">
        <authorList>
            <consortium name="WormBaseParasite"/>
        </authorList>
    </citation>
    <scope>IDENTIFICATION</scope>
</reference>